<dbReference type="InterPro" id="IPR002073">
    <property type="entry name" value="PDEase_catalytic_dom"/>
</dbReference>
<dbReference type="AlphaFoldDB" id="A0A3Q2NZ31"/>
<evidence type="ECO:0000256" key="1">
    <source>
        <dbReference type="ARBA" id="ARBA00022535"/>
    </source>
</evidence>
<dbReference type="InterPro" id="IPR029016">
    <property type="entry name" value="GAF-like_dom_sf"/>
</dbReference>
<feature type="binding site" evidence="5">
    <location>
        <begin position="416"/>
        <end position="420"/>
    </location>
    <ligand>
        <name>AMP</name>
        <dbReference type="ChEBI" id="CHEBI:456215"/>
    </ligand>
</feature>
<organism evidence="9 10">
    <name type="scientific">Fundulus heteroclitus</name>
    <name type="common">Killifish</name>
    <name type="synonym">Mummichog</name>
    <dbReference type="NCBI Taxonomy" id="8078"/>
    <lineage>
        <taxon>Eukaryota</taxon>
        <taxon>Metazoa</taxon>
        <taxon>Chordata</taxon>
        <taxon>Craniata</taxon>
        <taxon>Vertebrata</taxon>
        <taxon>Euteleostomi</taxon>
        <taxon>Actinopterygii</taxon>
        <taxon>Neopterygii</taxon>
        <taxon>Teleostei</taxon>
        <taxon>Neoteleostei</taxon>
        <taxon>Acanthomorphata</taxon>
        <taxon>Ovalentaria</taxon>
        <taxon>Atherinomorphae</taxon>
        <taxon>Cyprinodontiformes</taxon>
        <taxon>Fundulidae</taxon>
        <taxon>Fundulus</taxon>
    </lineage>
</organism>
<dbReference type="InterPro" id="IPR036971">
    <property type="entry name" value="PDEase_catalytic_dom_sf"/>
</dbReference>
<evidence type="ECO:0000313" key="10">
    <source>
        <dbReference type="Proteomes" id="UP000265000"/>
    </source>
</evidence>
<name>A0A3Q2NZ31_FUNHE</name>
<feature type="binding site" evidence="5">
    <location>
        <position position="617"/>
    </location>
    <ligand>
        <name>AMP</name>
        <dbReference type="ChEBI" id="CHEBI:456215"/>
    </ligand>
</feature>
<evidence type="ECO:0000313" key="9">
    <source>
        <dbReference type="Ensembl" id="ENSFHEP00000004829.1"/>
    </source>
</evidence>
<evidence type="ECO:0000256" key="5">
    <source>
        <dbReference type="PIRSR" id="PIRSR623088-2"/>
    </source>
</evidence>
<dbReference type="InterPro" id="IPR003607">
    <property type="entry name" value="HD/PDEase_dom"/>
</dbReference>
<feature type="binding site" evidence="5">
    <location>
        <position position="565"/>
    </location>
    <ligand>
        <name>AMP</name>
        <dbReference type="ChEBI" id="CHEBI:456215"/>
    </ligand>
</feature>
<reference evidence="9" key="1">
    <citation type="submission" date="2025-08" db="UniProtKB">
        <authorList>
            <consortium name="Ensembl"/>
        </authorList>
    </citation>
    <scope>IDENTIFICATION</scope>
</reference>
<dbReference type="GeneTree" id="ENSGT00940000156543"/>
<evidence type="ECO:0000256" key="3">
    <source>
        <dbReference type="ARBA" id="ARBA00022801"/>
    </source>
</evidence>
<evidence type="ECO:0000256" key="7">
    <source>
        <dbReference type="RuleBase" id="RU363067"/>
    </source>
</evidence>
<dbReference type="PROSITE" id="PS51845">
    <property type="entry name" value="PDEASE_I_2"/>
    <property type="match status" value="1"/>
</dbReference>
<dbReference type="Proteomes" id="UP000265000">
    <property type="component" value="Unplaced"/>
</dbReference>
<keyword evidence="10" id="KW-1185">Reference proteome</keyword>
<evidence type="ECO:0000259" key="8">
    <source>
        <dbReference type="PROSITE" id="PS51845"/>
    </source>
</evidence>
<dbReference type="SUPFAM" id="SSF55781">
    <property type="entry name" value="GAF domain-like"/>
    <property type="match status" value="2"/>
</dbReference>
<keyword evidence="2 6" id="KW-0479">Metal-binding</keyword>
<comment type="cofactor">
    <cofactor evidence="7">
        <name>a divalent metal cation</name>
        <dbReference type="ChEBI" id="CHEBI:60240"/>
    </cofactor>
    <text evidence="7">Binds 2 divalent metal cations per subunit. Site 1 may preferentially bind zinc ions, while site 2 has a preference for magnesium and/or manganese ions.</text>
</comment>
<dbReference type="FunFam" id="1.10.1300.10:FF:000007">
    <property type="entry name" value="Phosphodiesterase 10A"/>
    <property type="match status" value="1"/>
</dbReference>
<dbReference type="Pfam" id="PF00233">
    <property type="entry name" value="PDEase_I"/>
    <property type="match status" value="1"/>
</dbReference>
<evidence type="ECO:0000256" key="2">
    <source>
        <dbReference type="ARBA" id="ARBA00022723"/>
    </source>
</evidence>
<keyword evidence="3 7" id="KW-0378">Hydrolase</keyword>
<dbReference type="PROSITE" id="PS00126">
    <property type="entry name" value="PDEASE_I_1"/>
    <property type="match status" value="1"/>
</dbReference>
<dbReference type="Gene3D" id="3.30.450.40">
    <property type="match status" value="2"/>
</dbReference>
<evidence type="ECO:0000256" key="6">
    <source>
        <dbReference type="PIRSR" id="PIRSR623088-3"/>
    </source>
</evidence>
<feature type="domain" description="PDEase" evidence="8">
    <location>
        <begin position="343"/>
        <end position="660"/>
    </location>
</feature>
<proteinExistence type="inferred from homology"/>
<reference evidence="9" key="2">
    <citation type="submission" date="2025-09" db="UniProtKB">
        <authorList>
            <consortium name="Ensembl"/>
        </authorList>
    </citation>
    <scope>IDENTIFICATION</scope>
</reference>
<dbReference type="GO" id="GO:0046872">
    <property type="term" value="F:metal ion binding"/>
    <property type="evidence" value="ECO:0007669"/>
    <property type="project" value="UniProtKB-KW"/>
</dbReference>
<dbReference type="PANTHER" id="PTHR11347">
    <property type="entry name" value="CYCLIC NUCLEOTIDE PHOSPHODIESTERASE"/>
    <property type="match status" value="1"/>
</dbReference>
<dbReference type="InterPro" id="IPR023088">
    <property type="entry name" value="PDEase"/>
</dbReference>
<comment type="similarity">
    <text evidence="7">Belongs to the cyclic nucleotide phosphodiesterase family.</text>
</comment>
<dbReference type="PRINTS" id="PR00387">
    <property type="entry name" value="PDIESTERASE1"/>
</dbReference>
<feature type="binding site" evidence="6">
    <location>
        <position position="454"/>
    </location>
    <ligand>
        <name>Zn(2+)</name>
        <dbReference type="ChEBI" id="CHEBI:29105"/>
        <label>1</label>
    </ligand>
</feature>
<dbReference type="InterPro" id="IPR003018">
    <property type="entry name" value="GAF"/>
</dbReference>
<accession>A0A3Q2NZ31</accession>
<feature type="binding site" evidence="6">
    <location>
        <position position="420"/>
    </location>
    <ligand>
        <name>Zn(2+)</name>
        <dbReference type="ChEBI" id="CHEBI:29105"/>
        <label>1</label>
    </ligand>
</feature>
<feature type="binding site" evidence="6">
    <location>
        <position position="565"/>
    </location>
    <ligand>
        <name>Zn(2+)</name>
        <dbReference type="ChEBI" id="CHEBI:29105"/>
        <label>1</label>
    </ligand>
</feature>
<dbReference type="Pfam" id="PF01590">
    <property type="entry name" value="GAF"/>
    <property type="match status" value="2"/>
</dbReference>
<dbReference type="Gene3D" id="1.10.1300.10">
    <property type="entry name" value="3'5'-cyclic nucleotide phosphodiesterase, catalytic domain"/>
    <property type="match status" value="1"/>
</dbReference>
<keyword evidence="1" id="KW-0140">cGMP</keyword>
<evidence type="ECO:0000256" key="4">
    <source>
        <dbReference type="PIRSR" id="PIRSR623088-1"/>
    </source>
</evidence>
<dbReference type="GO" id="GO:0004114">
    <property type="term" value="F:3',5'-cyclic-nucleotide phosphodiesterase activity"/>
    <property type="evidence" value="ECO:0007669"/>
    <property type="project" value="InterPro"/>
</dbReference>
<dbReference type="EC" id="3.1.4.-" evidence="7"/>
<dbReference type="Ensembl" id="ENSFHET00000008188.1">
    <property type="protein sequence ID" value="ENSFHEP00000004829.1"/>
    <property type="gene ID" value="ENSFHEG00000005830.1"/>
</dbReference>
<dbReference type="SMART" id="SM00065">
    <property type="entry name" value="GAF"/>
    <property type="match status" value="1"/>
</dbReference>
<dbReference type="SUPFAM" id="SSF109604">
    <property type="entry name" value="HD-domain/PDEase-like"/>
    <property type="match status" value="1"/>
</dbReference>
<dbReference type="InterPro" id="IPR023174">
    <property type="entry name" value="PDEase_CS"/>
</dbReference>
<feature type="active site" description="Proton donor" evidence="4">
    <location>
        <position position="416"/>
    </location>
</feature>
<protein>
    <recommendedName>
        <fullName evidence="7">Phosphodiesterase</fullName>
        <ecNumber evidence="7">3.1.4.-</ecNumber>
    </recommendedName>
</protein>
<sequence>MQGVVYELNSLMEQRLDTGGDSKLLLHEFSLIKSLCLYTPRGAKDGHPSLVPSGPIAYGTTIAAHVAKTRKTLLVEDVMGDERFPDGTGQDSGIHVHSVLCLPILTAIGDLIAILELHRHWGSQPFNLRHQEVSSITHTMCRGLAKQTELNDFLLDVSKTYFDNIVAIDSLLEHIMIYAKNLVNADRCALFQVDHNNKELYSDLFDIGEEKEGKPVFRKTKEIRFSIDKGIAGQVARTGEVLNIPDAYADPRFNREVDLKTGYTTRNILCMPIVSRGAVIGVVQMVNKLSGSAFTKTDENNFKMFAVFCALALHCANMYHRIRHSECIYRVTMEKLSYHSICTSEEWKTLTQLNLPEPVYKEIETFQFDISPYEDIWPAVFIYMVHNSCGKTSFELEKLCRFTMSVRKNYRRVPYHNWKHAVTVAHCMYAILQKTTGIFTELEKKGLLIACLCHDLDHRGYSNAYLQKFDHPLAALYSTSTMEQHHFSQTVSILQLEGHNIFSNLNSSEYEHVLEIIRKAIIATDLALYFNNHQQLTELLTRGGLDLDNLSHRDRVIGLMMTACDLCSVTKWWQVTRLTANDIYAEFWAEGDEMKKIGIQPIPMMDRDKKDEVPQGQVGFYNSVAIPCYTTLSELFPPSGPLLKACKENLNHWEQIARGEEEDILPSRPCDPGPVKVDN</sequence>
<dbReference type="SMART" id="SM00471">
    <property type="entry name" value="HDc"/>
    <property type="match status" value="1"/>
</dbReference>
<dbReference type="CDD" id="cd00077">
    <property type="entry name" value="HDc"/>
    <property type="match status" value="1"/>
</dbReference>
<feature type="binding site" evidence="6">
    <location>
        <position position="455"/>
    </location>
    <ligand>
        <name>Zn(2+)</name>
        <dbReference type="ChEBI" id="CHEBI:29105"/>
        <label>2</label>
    </ligand>
</feature>
<dbReference type="GO" id="GO:0007165">
    <property type="term" value="P:signal transduction"/>
    <property type="evidence" value="ECO:0007669"/>
    <property type="project" value="InterPro"/>
</dbReference>
<feature type="binding site" evidence="5">
    <location>
        <position position="455"/>
    </location>
    <ligand>
        <name>AMP</name>
        <dbReference type="ChEBI" id="CHEBI:456215"/>
    </ligand>
</feature>
<dbReference type="FunFam" id="3.30.450.40:FF:000005">
    <property type="entry name" value="Phosphodiesterase"/>
    <property type="match status" value="1"/>
</dbReference>
<feature type="binding site" evidence="6">
    <location>
        <position position="455"/>
    </location>
    <ligand>
        <name>Zn(2+)</name>
        <dbReference type="ChEBI" id="CHEBI:29105"/>
        <label>1</label>
    </ligand>
</feature>